<proteinExistence type="inferred from homology"/>
<dbReference type="KEGG" id="tta:Theth_0045"/>
<keyword evidence="4 8" id="KW-0479">Metal-binding</keyword>
<reference evidence="11 12" key="1">
    <citation type="submission" date="2010-11" db="EMBL/GenBank/DDBJ databases">
        <title>The complete genome of Thermotoga thermarum DSM 5069.</title>
        <authorList>
            <consortium name="US DOE Joint Genome Institute (JGI-PGF)"/>
            <person name="Lucas S."/>
            <person name="Copeland A."/>
            <person name="Lapidus A."/>
            <person name="Bruce D."/>
            <person name="Goodwin L."/>
            <person name="Pitluck S."/>
            <person name="Kyrpides N."/>
            <person name="Mavromatis K."/>
            <person name="Ivanova N."/>
            <person name="Zeytun A."/>
            <person name="Brettin T."/>
            <person name="Detter J.C."/>
            <person name="Tapia R."/>
            <person name="Han C."/>
            <person name="Land M."/>
            <person name="Hauser L."/>
            <person name="Markowitz V."/>
            <person name="Cheng J.-F."/>
            <person name="Hugenholtz P."/>
            <person name="Woyke T."/>
            <person name="Wu D."/>
            <person name="Spring S."/>
            <person name="Schroeder M."/>
            <person name="Brambilla E."/>
            <person name="Klenk H.-P."/>
            <person name="Eisen J.A."/>
        </authorList>
    </citation>
    <scope>NUCLEOTIDE SEQUENCE [LARGE SCALE GENOMIC DNA]</scope>
    <source>
        <strain evidence="11 12">DSM 5069</strain>
    </source>
</reference>
<dbReference type="PATRIC" id="fig|688269.3.peg.46"/>
<feature type="active site" description="Charge relay system" evidence="9">
    <location>
        <position position="67"/>
    </location>
</feature>
<keyword evidence="12" id="KW-1185">Reference proteome</keyword>
<evidence type="ECO:0000313" key="11">
    <source>
        <dbReference type="EMBL" id="AEH50152.1"/>
    </source>
</evidence>
<evidence type="ECO:0000256" key="6">
    <source>
        <dbReference type="ARBA" id="ARBA00023239"/>
    </source>
</evidence>
<dbReference type="EMBL" id="CP002351">
    <property type="protein sequence ID" value="AEH50152.1"/>
    <property type="molecule type" value="Genomic_DNA"/>
</dbReference>
<feature type="active site" description="Proton acceptor" evidence="9">
    <location>
        <position position="23"/>
    </location>
</feature>
<comment type="cofactor">
    <cofactor evidence="8 10">
        <name>Zn(2+)</name>
        <dbReference type="ChEBI" id="CHEBI:29105"/>
    </cofactor>
    <text evidence="8 10">Binds 1 zinc ion per subunit.</text>
</comment>
<dbReference type="InterPro" id="IPR007115">
    <property type="entry name" value="6-PTP_synth/QueD"/>
</dbReference>
<dbReference type="PANTHER" id="PTHR12589:SF7">
    <property type="entry name" value="6-PYRUVOYL TETRAHYDROBIOPTERIN SYNTHASE"/>
    <property type="match status" value="1"/>
</dbReference>
<evidence type="ECO:0000256" key="4">
    <source>
        <dbReference type="ARBA" id="ARBA00022723"/>
    </source>
</evidence>
<organism evidence="11 12">
    <name type="scientific">Pseudothermotoga thermarum DSM 5069</name>
    <dbReference type="NCBI Taxonomy" id="688269"/>
    <lineage>
        <taxon>Bacteria</taxon>
        <taxon>Thermotogati</taxon>
        <taxon>Thermotogota</taxon>
        <taxon>Thermotogae</taxon>
        <taxon>Thermotogales</taxon>
        <taxon>Thermotogaceae</taxon>
        <taxon>Pseudothermotoga</taxon>
    </lineage>
</organism>
<feature type="active site" description="Charge relay system" evidence="9">
    <location>
        <position position="108"/>
    </location>
</feature>
<evidence type="ECO:0000256" key="7">
    <source>
        <dbReference type="ARBA" id="ARBA00048807"/>
    </source>
</evidence>
<accession>F7YU56</accession>
<evidence type="ECO:0000256" key="5">
    <source>
        <dbReference type="ARBA" id="ARBA00022833"/>
    </source>
</evidence>
<evidence type="ECO:0000256" key="2">
    <source>
        <dbReference type="ARBA" id="ARBA00008900"/>
    </source>
</evidence>
<dbReference type="AlphaFoldDB" id="F7YU56"/>
<evidence type="ECO:0000256" key="1">
    <source>
        <dbReference type="ARBA" id="ARBA00005061"/>
    </source>
</evidence>
<feature type="binding site" evidence="10">
    <location>
        <position position="29"/>
    </location>
    <ligand>
        <name>Zn(2+)</name>
        <dbReference type="ChEBI" id="CHEBI:29105"/>
    </ligand>
</feature>
<evidence type="ECO:0000256" key="3">
    <source>
        <dbReference type="ARBA" id="ARBA00018141"/>
    </source>
</evidence>
<dbReference type="Gene3D" id="3.30.479.10">
    <property type="entry name" value="6-pyruvoyl tetrahydropterin synthase/QueD"/>
    <property type="match status" value="1"/>
</dbReference>
<dbReference type="Pfam" id="PF01242">
    <property type="entry name" value="PTPS"/>
    <property type="match status" value="1"/>
</dbReference>
<dbReference type="SUPFAM" id="SSF55620">
    <property type="entry name" value="Tetrahydrobiopterin biosynthesis enzymes-like"/>
    <property type="match status" value="1"/>
</dbReference>
<dbReference type="eggNOG" id="COG0720">
    <property type="taxonomic scope" value="Bacteria"/>
</dbReference>
<protein>
    <recommendedName>
        <fullName evidence="3 8">6-carboxy-5,6,7,8-tetrahydropterin synthase</fullName>
        <ecNumber evidence="8">4.-.-.-</ecNumber>
    </recommendedName>
</protein>
<keyword evidence="6 8" id="KW-0456">Lyase</keyword>
<dbReference type="GO" id="GO:0046872">
    <property type="term" value="F:metal ion binding"/>
    <property type="evidence" value="ECO:0007669"/>
    <property type="project" value="UniProtKB-KW"/>
</dbReference>
<dbReference type="PANTHER" id="PTHR12589">
    <property type="entry name" value="PYRUVOYL TETRAHYDROBIOPTERIN SYNTHASE"/>
    <property type="match status" value="1"/>
</dbReference>
<evidence type="ECO:0000256" key="9">
    <source>
        <dbReference type="PIRSR" id="PIRSR006113-1"/>
    </source>
</evidence>
<dbReference type="GO" id="GO:0008616">
    <property type="term" value="P:tRNA queuosine(34) biosynthetic process"/>
    <property type="evidence" value="ECO:0007669"/>
    <property type="project" value="UniProtKB-KW"/>
</dbReference>
<dbReference type="Proteomes" id="UP000006804">
    <property type="component" value="Chromosome"/>
</dbReference>
<evidence type="ECO:0000256" key="8">
    <source>
        <dbReference type="PIRNR" id="PIRNR006113"/>
    </source>
</evidence>
<dbReference type="STRING" id="688269.Theth_0045"/>
<dbReference type="GO" id="GO:0070497">
    <property type="term" value="F:6-carboxytetrahydropterin synthase activity"/>
    <property type="evidence" value="ECO:0007669"/>
    <property type="project" value="UniProtKB-EC"/>
</dbReference>
<dbReference type="HOGENOM" id="CLU_111016_1_2_0"/>
<keyword evidence="8" id="KW-0671">Queuosine biosynthesis</keyword>
<keyword evidence="5 8" id="KW-0862">Zinc</keyword>
<comment type="similarity">
    <text evidence="2 8">Belongs to the PTPS family. QueD subfamily.</text>
</comment>
<dbReference type="EC" id="4.-.-.-" evidence="8"/>
<comment type="catalytic activity">
    <reaction evidence="7 8">
        <text>7,8-dihydroneopterin 3'-triphosphate + H2O = 6-carboxy-5,6,7,8-tetrahydropterin + triphosphate + acetaldehyde + 2 H(+)</text>
        <dbReference type="Rhea" id="RHEA:27966"/>
        <dbReference type="ChEBI" id="CHEBI:15343"/>
        <dbReference type="ChEBI" id="CHEBI:15377"/>
        <dbReference type="ChEBI" id="CHEBI:15378"/>
        <dbReference type="ChEBI" id="CHEBI:18036"/>
        <dbReference type="ChEBI" id="CHEBI:58462"/>
        <dbReference type="ChEBI" id="CHEBI:61032"/>
        <dbReference type="EC" id="4.1.2.50"/>
    </reaction>
</comment>
<dbReference type="UniPathway" id="UPA00391"/>
<dbReference type="PIRSF" id="PIRSF006113">
    <property type="entry name" value="PTP_synth"/>
    <property type="match status" value="1"/>
</dbReference>
<dbReference type="InterPro" id="IPR038418">
    <property type="entry name" value="6-PTP_synth/QueD_sf"/>
</dbReference>
<name>F7YU56_9THEM</name>
<evidence type="ECO:0000313" key="12">
    <source>
        <dbReference type="Proteomes" id="UP000006804"/>
    </source>
</evidence>
<dbReference type="RefSeq" id="WP_013931376.1">
    <property type="nucleotide sequence ID" value="NC_015707.1"/>
</dbReference>
<feature type="binding site" evidence="10">
    <location>
        <position position="27"/>
    </location>
    <ligand>
        <name>Zn(2+)</name>
        <dbReference type="ChEBI" id="CHEBI:29105"/>
    </ligand>
</feature>
<comment type="pathway">
    <text evidence="1 8">Purine metabolism; 7-cyano-7-deazaguanine biosynthesis.</text>
</comment>
<dbReference type="NCBIfam" id="TIGR03367">
    <property type="entry name" value="queuosine_QueD"/>
    <property type="match status" value="1"/>
</dbReference>
<feature type="binding site" evidence="10">
    <location>
        <position position="14"/>
    </location>
    <ligand>
        <name>Zn(2+)</name>
        <dbReference type="ChEBI" id="CHEBI:29105"/>
    </ligand>
</feature>
<dbReference type="OrthoDB" id="9804698at2"/>
<evidence type="ECO:0000256" key="10">
    <source>
        <dbReference type="PIRSR" id="PIRSR006113-2"/>
    </source>
</evidence>
<gene>
    <name evidence="11" type="ORF">Theth_0045</name>
</gene>
<sequence>MYLISRDFKFDAAHKLEKYHGKCEALHGHTYKLRVTLIGIPNEEGMVVDFVQLKTIVQEKVLKVLDHSYLNEIIPQPTAENIAKWIWQMLEESLTFSNCKLYEVIVWETEDCFVTYRGG</sequence>